<dbReference type="Gene3D" id="3.20.20.140">
    <property type="entry name" value="Metal-dependent hydrolases"/>
    <property type="match status" value="1"/>
</dbReference>
<keyword evidence="4" id="KW-1185">Reference proteome</keyword>
<dbReference type="InterPro" id="IPR032466">
    <property type="entry name" value="Metal_Hydrolase"/>
</dbReference>
<dbReference type="InterPro" id="IPR006680">
    <property type="entry name" value="Amidohydro-rel"/>
</dbReference>
<comment type="caution">
    <text evidence="3">The sequence shown here is derived from an EMBL/GenBank/DDBJ whole genome shotgun (WGS) entry which is preliminary data.</text>
</comment>
<accession>A0AA40CSY3</accession>
<evidence type="ECO:0000313" key="3">
    <source>
        <dbReference type="EMBL" id="KAK0650135.1"/>
    </source>
</evidence>
<evidence type="ECO:0000313" key="4">
    <source>
        <dbReference type="Proteomes" id="UP001175001"/>
    </source>
</evidence>
<evidence type="ECO:0000256" key="1">
    <source>
        <dbReference type="SAM" id="MobiDB-lite"/>
    </source>
</evidence>
<feature type="domain" description="Amidohydrolase-related" evidence="2">
    <location>
        <begin position="47"/>
        <end position="226"/>
    </location>
</feature>
<organism evidence="3 4">
    <name type="scientific">Lasiodiplodia hormozganensis</name>
    <dbReference type="NCBI Taxonomy" id="869390"/>
    <lineage>
        <taxon>Eukaryota</taxon>
        <taxon>Fungi</taxon>
        <taxon>Dikarya</taxon>
        <taxon>Ascomycota</taxon>
        <taxon>Pezizomycotina</taxon>
        <taxon>Dothideomycetes</taxon>
        <taxon>Dothideomycetes incertae sedis</taxon>
        <taxon>Botryosphaeriales</taxon>
        <taxon>Botryosphaeriaceae</taxon>
        <taxon>Lasiodiplodia</taxon>
    </lineage>
</organism>
<dbReference type="Proteomes" id="UP001175001">
    <property type="component" value="Unassembled WGS sequence"/>
</dbReference>
<evidence type="ECO:0000259" key="2">
    <source>
        <dbReference type="Pfam" id="PF04909"/>
    </source>
</evidence>
<dbReference type="EMBL" id="JAUJDW010000039">
    <property type="protein sequence ID" value="KAK0650135.1"/>
    <property type="molecule type" value="Genomic_DNA"/>
</dbReference>
<feature type="region of interest" description="Disordered" evidence="1">
    <location>
        <begin position="226"/>
        <end position="255"/>
    </location>
</feature>
<sequence length="363" mass="39115">MSCLLRPHRSLLTTTKLYPKSCPASYSTTTNTTLRKVAARIPPDSWDSHMHVTDPRYPLAPNAAYTPPLHTLSDALALTSGAYSIRNLVFVQPSIYGADNSCLLSALRQLGPQHGRGVVGIDPSSTSASTMHEWHALGVRGVRLNLKSVGRAPDVEQLRAELVSHAAAIPPALRAAAGGWVLQVYCSLDAVPLLERIVVDENALPDGVKLCIDHFGHPAMLPPWPPASSSALPDSRTGTTTTTTTKAMVEGEAPAGSPDPYALPGFAALMRLLQAGGTWVKLSAAYRIEQDAGLPWLGAMARELLGVRGGSRCVFATDWPHTRFEGVDVEPFVEKCLEWCGGDAVKVQRLFRDNAEELWDVAR</sequence>
<feature type="compositionally biased region" description="Low complexity" evidence="1">
    <location>
        <begin position="227"/>
        <end position="245"/>
    </location>
</feature>
<dbReference type="Pfam" id="PF04909">
    <property type="entry name" value="Amidohydro_2"/>
    <property type="match status" value="2"/>
</dbReference>
<dbReference type="GO" id="GO:0016787">
    <property type="term" value="F:hydrolase activity"/>
    <property type="evidence" value="ECO:0007669"/>
    <property type="project" value="InterPro"/>
</dbReference>
<dbReference type="SUPFAM" id="SSF51556">
    <property type="entry name" value="Metallo-dependent hydrolases"/>
    <property type="match status" value="1"/>
</dbReference>
<dbReference type="AlphaFoldDB" id="A0AA40CSY3"/>
<protein>
    <recommendedName>
        <fullName evidence="2">Amidohydrolase-related domain-containing protein</fullName>
    </recommendedName>
</protein>
<reference evidence="3" key="1">
    <citation type="submission" date="2023-06" db="EMBL/GenBank/DDBJ databases">
        <title>Multi-omics analyses reveal the molecular pathogenesis toolkit of Lasiodiplodia hormozganensis, a cross-kingdom pathogen.</title>
        <authorList>
            <person name="Felix C."/>
            <person name="Meneses R."/>
            <person name="Goncalves M.F.M."/>
            <person name="Tilleman L."/>
            <person name="Duarte A.S."/>
            <person name="Jorrin-Novo J.V."/>
            <person name="Van De Peer Y."/>
            <person name="Deforce D."/>
            <person name="Van Nieuwerburgh F."/>
            <person name="Esteves A.C."/>
            <person name="Alves A."/>
        </authorList>
    </citation>
    <scope>NUCLEOTIDE SEQUENCE</scope>
    <source>
        <strain evidence="3">CBS 339.90</strain>
    </source>
</reference>
<proteinExistence type="predicted"/>
<name>A0AA40CSY3_9PEZI</name>
<gene>
    <name evidence="3" type="ORF">DIS24_g7089</name>
</gene>
<dbReference type="PANTHER" id="PTHR35563">
    <property type="entry name" value="BARREL METAL-DEPENDENT HYDROLASE, PUTATIVE (AFU_ORTHOLOGUE AFUA_1G16240)-RELATED"/>
    <property type="match status" value="1"/>
</dbReference>
<feature type="domain" description="Amidohydrolase-related" evidence="2">
    <location>
        <begin position="257"/>
        <end position="360"/>
    </location>
</feature>
<dbReference type="InterPro" id="IPR052358">
    <property type="entry name" value="Aro_Compnd_Degr_Hydrolases"/>
</dbReference>
<dbReference type="PANTHER" id="PTHR35563:SF2">
    <property type="entry name" value="BARREL METAL-DEPENDENT HYDROLASE, PUTATIVE (AFU_ORTHOLOGUE AFUA_1G16240)-RELATED"/>
    <property type="match status" value="1"/>
</dbReference>